<feature type="repeat" description="TPR" evidence="3">
    <location>
        <begin position="89"/>
        <end position="122"/>
    </location>
</feature>
<dbReference type="SMART" id="SM00028">
    <property type="entry name" value="TPR"/>
    <property type="match status" value="3"/>
</dbReference>
<evidence type="ECO:0000313" key="7">
    <source>
        <dbReference type="Proteomes" id="UP000254808"/>
    </source>
</evidence>
<dbReference type="GO" id="GO:0000030">
    <property type="term" value="F:mannosyltransferase activity"/>
    <property type="evidence" value="ECO:0007669"/>
    <property type="project" value="TreeGrafter"/>
</dbReference>
<feature type="compositionally biased region" description="Polar residues" evidence="4">
    <location>
        <begin position="204"/>
        <end position="217"/>
    </location>
</feature>
<evidence type="ECO:0000256" key="4">
    <source>
        <dbReference type="SAM" id="MobiDB-lite"/>
    </source>
</evidence>
<feature type="chain" id="PRO_5016897393" evidence="5">
    <location>
        <begin position="17"/>
        <end position="242"/>
    </location>
</feature>
<dbReference type="SUPFAM" id="SSF48452">
    <property type="entry name" value="TPR-like"/>
    <property type="match status" value="1"/>
</dbReference>
<organism evidence="6 7">
    <name type="scientific">Cyclonatronum proteinivorum</name>
    <dbReference type="NCBI Taxonomy" id="1457365"/>
    <lineage>
        <taxon>Bacteria</taxon>
        <taxon>Pseudomonadati</taxon>
        <taxon>Balneolota</taxon>
        <taxon>Balneolia</taxon>
        <taxon>Balneolales</taxon>
        <taxon>Cyclonatronaceae</taxon>
        <taxon>Cyclonatronum</taxon>
    </lineage>
</organism>
<dbReference type="PANTHER" id="PTHR44227">
    <property type="match status" value="1"/>
</dbReference>
<dbReference type="GO" id="GO:0035269">
    <property type="term" value="P:protein O-linked glycosylation via mannose"/>
    <property type="evidence" value="ECO:0007669"/>
    <property type="project" value="TreeGrafter"/>
</dbReference>
<dbReference type="AlphaFoldDB" id="A0A345UPR2"/>
<evidence type="ECO:0000256" key="5">
    <source>
        <dbReference type="SAM" id="SignalP"/>
    </source>
</evidence>
<gene>
    <name evidence="6" type="ORF">CYPRO_3231</name>
</gene>
<dbReference type="Pfam" id="PF13432">
    <property type="entry name" value="TPR_16"/>
    <property type="match status" value="1"/>
</dbReference>
<feature type="signal peptide" evidence="5">
    <location>
        <begin position="1"/>
        <end position="16"/>
    </location>
</feature>
<dbReference type="InterPro" id="IPR019734">
    <property type="entry name" value="TPR_rpt"/>
</dbReference>
<dbReference type="PROSITE" id="PS50005">
    <property type="entry name" value="TPR"/>
    <property type="match status" value="1"/>
</dbReference>
<feature type="compositionally biased region" description="Acidic residues" evidence="4">
    <location>
        <begin position="139"/>
        <end position="154"/>
    </location>
</feature>
<sequence>MRLPILLILLFIFLSAAVPDRARQANEAFENRDFETAERLFREAINENPNDARLYFNHATTLTLMGRQDEAVEAFERFRMVERDPALRAFADYNIGNIFAEAGEWEMAAELYRVALLQNPADEDAIHNFEFAMRQLQNEQDEEDMLPPDEDEQQAQDQQADRSEQQDEADPDDGEGEAGSDDSTPTESRQSPADMEPEPRPGEMSQQEAQQILNAITNRERELIRDFLKDLTPPAETPEKDW</sequence>
<dbReference type="KEGG" id="cprv:CYPRO_3231"/>
<dbReference type="InterPro" id="IPR011990">
    <property type="entry name" value="TPR-like_helical_dom_sf"/>
</dbReference>
<protein>
    <submittedName>
        <fullName evidence="6">Tetratricopeptide repeat-containing protein</fullName>
    </submittedName>
</protein>
<dbReference type="InterPro" id="IPR052346">
    <property type="entry name" value="O-mannosyl-transferase_TMTC"/>
</dbReference>
<dbReference type="RefSeq" id="WP_114985550.1">
    <property type="nucleotide sequence ID" value="NZ_CP027806.1"/>
</dbReference>
<dbReference type="GO" id="GO:0030968">
    <property type="term" value="P:endoplasmic reticulum unfolded protein response"/>
    <property type="evidence" value="ECO:0007669"/>
    <property type="project" value="TreeGrafter"/>
</dbReference>
<accession>A0A345UPR2</accession>
<name>A0A345UPR2_9BACT</name>
<evidence type="ECO:0000256" key="2">
    <source>
        <dbReference type="ARBA" id="ARBA00022803"/>
    </source>
</evidence>
<keyword evidence="7" id="KW-1185">Reference proteome</keyword>
<dbReference type="PANTHER" id="PTHR44227:SF3">
    <property type="entry name" value="PROTEIN O-MANNOSYL-TRANSFERASE TMTC4"/>
    <property type="match status" value="1"/>
</dbReference>
<dbReference type="EMBL" id="CP027806">
    <property type="protein sequence ID" value="AXJ02464.1"/>
    <property type="molecule type" value="Genomic_DNA"/>
</dbReference>
<dbReference type="Gene3D" id="1.25.40.10">
    <property type="entry name" value="Tetratricopeptide repeat domain"/>
    <property type="match status" value="1"/>
</dbReference>
<keyword evidence="5" id="KW-0732">Signal</keyword>
<evidence type="ECO:0000256" key="1">
    <source>
        <dbReference type="ARBA" id="ARBA00022737"/>
    </source>
</evidence>
<feature type="compositionally biased region" description="Acidic residues" evidence="4">
    <location>
        <begin position="166"/>
        <end position="180"/>
    </location>
</feature>
<reference evidence="6 7" key="1">
    <citation type="submission" date="2018-03" db="EMBL/GenBank/DDBJ databases">
        <title>Phenotypic and genomic properties of Cyclonatronum proteinivorum gen. nov., sp. nov., a haloalkaliphilic bacteroidete from soda lakes possessing Na+-translocating rhodopsin.</title>
        <authorList>
            <person name="Toshchakov S.V."/>
            <person name="Korzhenkov A."/>
            <person name="Samarov N.I."/>
            <person name="Kublanov I.V."/>
            <person name="Muntyan M.S."/>
            <person name="Sorokin D.Y."/>
        </authorList>
    </citation>
    <scope>NUCLEOTIDE SEQUENCE [LARGE SCALE GENOMIC DNA]</scope>
    <source>
        <strain evidence="6 7">Omega</strain>
    </source>
</reference>
<dbReference type="OrthoDB" id="1525165at2"/>
<feature type="region of interest" description="Disordered" evidence="4">
    <location>
        <begin position="139"/>
        <end position="217"/>
    </location>
</feature>
<evidence type="ECO:0000256" key="3">
    <source>
        <dbReference type="PROSITE-ProRule" id="PRU00339"/>
    </source>
</evidence>
<proteinExistence type="predicted"/>
<dbReference type="Pfam" id="PF13176">
    <property type="entry name" value="TPR_7"/>
    <property type="match status" value="1"/>
</dbReference>
<dbReference type="Proteomes" id="UP000254808">
    <property type="component" value="Chromosome"/>
</dbReference>
<keyword evidence="2 3" id="KW-0802">TPR repeat</keyword>
<evidence type="ECO:0000313" key="6">
    <source>
        <dbReference type="EMBL" id="AXJ02464.1"/>
    </source>
</evidence>
<keyword evidence="1" id="KW-0677">Repeat</keyword>